<dbReference type="InterPro" id="IPR001245">
    <property type="entry name" value="Ser-Thr/Tyr_kinase_cat_dom"/>
</dbReference>
<dbReference type="InterPro" id="IPR011009">
    <property type="entry name" value="Kinase-like_dom_sf"/>
</dbReference>
<dbReference type="EMBL" id="ML213601">
    <property type="protein sequence ID" value="TFK38863.1"/>
    <property type="molecule type" value="Genomic_DNA"/>
</dbReference>
<dbReference type="InterPro" id="IPR051681">
    <property type="entry name" value="Ser/Thr_Kinases-Pseudokinases"/>
</dbReference>
<evidence type="ECO:0000313" key="4">
    <source>
        <dbReference type="EMBL" id="TFK38863.1"/>
    </source>
</evidence>
<keyword evidence="1" id="KW-0547">Nucleotide-binding</keyword>
<evidence type="ECO:0000256" key="2">
    <source>
        <dbReference type="ARBA" id="ARBA00022840"/>
    </source>
</evidence>
<dbReference type="STRING" id="68775.A0A5C3M2B5"/>
<sequence>MVSLWIEGMTLHEFIKMSRESALPLGKRFSILMSIAKGLDYLHSNSIVHGDLSSSNILIRNDGRVFICDFGLSRDISWHGESSLSISKDLNPRWNAPEIILDGRCPTKESDIYAFGSLILETLSGKQPYVGLSSTRIIMQMYNKILPERPESPMVCDESWEMITQCWDGNVYNRPNVYQLIDFLSRAT</sequence>
<organism evidence="4 5">
    <name type="scientific">Crucibulum laeve</name>
    <dbReference type="NCBI Taxonomy" id="68775"/>
    <lineage>
        <taxon>Eukaryota</taxon>
        <taxon>Fungi</taxon>
        <taxon>Dikarya</taxon>
        <taxon>Basidiomycota</taxon>
        <taxon>Agaricomycotina</taxon>
        <taxon>Agaricomycetes</taxon>
        <taxon>Agaricomycetidae</taxon>
        <taxon>Agaricales</taxon>
        <taxon>Agaricineae</taxon>
        <taxon>Nidulariaceae</taxon>
        <taxon>Crucibulum</taxon>
    </lineage>
</organism>
<dbReference type="Gene3D" id="1.10.510.10">
    <property type="entry name" value="Transferase(Phosphotransferase) domain 1"/>
    <property type="match status" value="1"/>
</dbReference>
<protein>
    <submittedName>
        <fullName evidence="4">Kinase-like domain-containing protein</fullName>
    </submittedName>
</protein>
<dbReference type="OrthoDB" id="346907at2759"/>
<dbReference type="InterPro" id="IPR000719">
    <property type="entry name" value="Prot_kinase_dom"/>
</dbReference>
<feature type="domain" description="Protein kinase" evidence="3">
    <location>
        <begin position="1"/>
        <end position="184"/>
    </location>
</feature>
<dbReference type="Proteomes" id="UP000308652">
    <property type="component" value="Unassembled WGS sequence"/>
</dbReference>
<dbReference type="PROSITE" id="PS50011">
    <property type="entry name" value="PROTEIN_KINASE_DOM"/>
    <property type="match status" value="1"/>
</dbReference>
<keyword evidence="2" id="KW-0067">ATP-binding</keyword>
<evidence type="ECO:0000256" key="1">
    <source>
        <dbReference type="ARBA" id="ARBA00022741"/>
    </source>
</evidence>
<proteinExistence type="predicted"/>
<dbReference type="AlphaFoldDB" id="A0A5C3M2B5"/>
<dbReference type="Pfam" id="PF07714">
    <property type="entry name" value="PK_Tyr_Ser-Thr"/>
    <property type="match status" value="1"/>
</dbReference>
<keyword evidence="5" id="KW-1185">Reference proteome</keyword>
<name>A0A5C3M2B5_9AGAR</name>
<accession>A0A5C3M2B5</accession>
<dbReference type="PANTHER" id="PTHR44329:SF298">
    <property type="entry name" value="MIXED LINEAGE KINASE DOMAIN-LIKE PROTEIN"/>
    <property type="match status" value="1"/>
</dbReference>
<dbReference type="GO" id="GO:0005524">
    <property type="term" value="F:ATP binding"/>
    <property type="evidence" value="ECO:0007669"/>
    <property type="project" value="UniProtKB-KW"/>
</dbReference>
<reference evidence="4 5" key="1">
    <citation type="journal article" date="2019" name="Nat. Ecol. Evol.">
        <title>Megaphylogeny resolves global patterns of mushroom evolution.</title>
        <authorList>
            <person name="Varga T."/>
            <person name="Krizsan K."/>
            <person name="Foldi C."/>
            <person name="Dima B."/>
            <person name="Sanchez-Garcia M."/>
            <person name="Sanchez-Ramirez S."/>
            <person name="Szollosi G.J."/>
            <person name="Szarkandi J.G."/>
            <person name="Papp V."/>
            <person name="Albert L."/>
            <person name="Andreopoulos W."/>
            <person name="Angelini C."/>
            <person name="Antonin V."/>
            <person name="Barry K.W."/>
            <person name="Bougher N.L."/>
            <person name="Buchanan P."/>
            <person name="Buyck B."/>
            <person name="Bense V."/>
            <person name="Catcheside P."/>
            <person name="Chovatia M."/>
            <person name="Cooper J."/>
            <person name="Damon W."/>
            <person name="Desjardin D."/>
            <person name="Finy P."/>
            <person name="Geml J."/>
            <person name="Haridas S."/>
            <person name="Hughes K."/>
            <person name="Justo A."/>
            <person name="Karasinski D."/>
            <person name="Kautmanova I."/>
            <person name="Kiss B."/>
            <person name="Kocsube S."/>
            <person name="Kotiranta H."/>
            <person name="LaButti K.M."/>
            <person name="Lechner B.E."/>
            <person name="Liimatainen K."/>
            <person name="Lipzen A."/>
            <person name="Lukacs Z."/>
            <person name="Mihaltcheva S."/>
            <person name="Morgado L.N."/>
            <person name="Niskanen T."/>
            <person name="Noordeloos M.E."/>
            <person name="Ohm R.A."/>
            <person name="Ortiz-Santana B."/>
            <person name="Ovrebo C."/>
            <person name="Racz N."/>
            <person name="Riley R."/>
            <person name="Savchenko A."/>
            <person name="Shiryaev A."/>
            <person name="Soop K."/>
            <person name="Spirin V."/>
            <person name="Szebenyi C."/>
            <person name="Tomsovsky M."/>
            <person name="Tulloss R.E."/>
            <person name="Uehling J."/>
            <person name="Grigoriev I.V."/>
            <person name="Vagvolgyi C."/>
            <person name="Papp T."/>
            <person name="Martin F.M."/>
            <person name="Miettinen O."/>
            <person name="Hibbett D.S."/>
            <person name="Nagy L.G."/>
        </authorList>
    </citation>
    <scope>NUCLEOTIDE SEQUENCE [LARGE SCALE GENOMIC DNA]</scope>
    <source>
        <strain evidence="4 5">CBS 166.37</strain>
    </source>
</reference>
<gene>
    <name evidence="4" type="ORF">BDQ12DRAFT_83124</name>
</gene>
<evidence type="ECO:0000259" key="3">
    <source>
        <dbReference type="PROSITE" id="PS50011"/>
    </source>
</evidence>
<dbReference type="SUPFAM" id="SSF56112">
    <property type="entry name" value="Protein kinase-like (PK-like)"/>
    <property type="match status" value="1"/>
</dbReference>
<dbReference type="GO" id="GO:0004674">
    <property type="term" value="F:protein serine/threonine kinase activity"/>
    <property type="evidence" value="ECO:0007669"/>
    <property type="project" value="TreeGrafter"/>
</dbReference>
<dbReference type="InterPro" id="IPR008266">
    <property type="entry name" value="Tyr_kinase_AS"/>
</dbReference>
<dbReference type="PANTHER" id="PTHR44329">
    <property type="entry name" value="SERINE/THREONINE-PROTEIN KINASE TNNI3K-RELATED"/>
    <property type="match status" value="1"/>
</dbReference>
<evidence type="ECO:0000313" key="5">
    <source>
        <dbReference type="Proteomes" id="UP000308652"/>
    </source>
</evidence>
<dbReference type="PROSITE" id="PS00109">
    <property type="entry name" value="PROTEIN_KINASE_TYR"/>
    <property type="match status" value="1"/>
</dbReference>
<keyword evidence="4" id="KW-0418">Kinase</keyword>
<keyword evidence="4" id="KW-0808">Transferase</keyword>